<keyword evidence="5" id="KW-0812">Transmembrane</keyword>
<dbReference type="PANTHER" id="PTHR32347:SF23">
    <property type="entry name" value="BLL5650 PROTEIN"/>
    <property type="match status" value="1"/>
</dbReference>
<evidence type="ECO:0000313" key="8">
    <source>
        <dbReference type="Proteomes" id="UP001440599"/>
    </source>
</evidence>
<keyword evidence="5" id="KW-1133">Transmembrane helix</keyword>
<dbReference type="InterPro" id="IPR058625">
    <property type="entry name" value="MdtA-like_BSH"/>
</dbReference>
<evidence type="ECO:0000259" key="6">
    <source>
        <dbReference type="Pfam" id="PF25917"/>
    </source>
</evidence>
<dbReference type="SUPFAM" id="SSF111369">
    <property type="entry name" value="HlyD-like secretion proteins"/>
    <property type="match status" value="2"/>
</dbReference>
<name>A0ABV1EQH6_9FIRM</name>
<evidence type="ECO:0000256" key="3">
    <source>
        <dbReference type="SAM" id="Coils"/>
    </source>
</evidence>
<feature type="transmembrane region" description="Helical" evidence="5">
    <location>
        <begin position="37"/>
        <end position="58"/>
    </location>
</feature>
<keyword evidence="8" id="KW-1185">Reference proteome</keyword>
<evidence type="ECO:0000256" key="1">
    <source>
        <dbReference type="ARBA" id="ARBA00004196"/>
    </source>
</evidence>
<gene>
    <name evidence="7" type="ORF">WMO45_09915</name>
</gene>
<evidence type="ECO:0000256" key="2">
    <source>
        <dbReference type="ARBA" id="ARBA00023054"/>
    </source>
</evidence>
<keyword evidence="2 3" id="KW-0175">Coiled coil</keyword>
<dbReference type="Gene3D" id="2.40.420.20">
    <property type="match status" value="1"/>
</dbReference>
<dbReference type="Gene3D" id="2.40.30.170">
    <property type="match status" value="2"/>
</dbReference>
<dbReference type="CDD" id="cd06850">
    <property type="entry name" value="biotinyl_domain"/>
    <property type="match status" value="1"/>
</dbReference>
<evidence type="ECO:0000256" key="4">
    <source>
        <dbReference type="SAM" id="MobiDB-lite"/>
    </source>
</evidence>
<keyword evidence="5" id="KW-0472">Membrane</keyword>
<evidence type="ECO:0000313" key="7">
    <source>
        <dbReference type="EMBL" id="MEQ2456839.1"/>
    </source>
</evidence>
<dbReference type="Pfam" id="PF25917">
    <property type="entry name" value="BSH_RND"/>
    <property type="match status" value="1"/>
</dbReference>
<organism evidence="7 8">
    <name type="scientific">Flavonifractor hominis</name>
    <dbReference type="NCBI Taxonomy" id="3133178"/>
    <lineage>
        <taxon>Bacteria</taxon>
        <taxon>Bacillati</taxon>
        <taxon>Bacillota</taxon>
        <taxon>Clostridia</taxon>
        <taxon>Eubacteriales</taxon>
        <taxon>Oscillospiraceae</taxon>
        <taxon>Flavonifractor</taxon>
    </lineage>
</organism>
<sequence length="637" mass="67924">MTQQQTPAAEVPAQTRTTPPAAPTGPKKKRKGRWKTVLTFVIVVVVLAAVAGLLWYFVFRNDTSTGEVMTDFVSVGSIQSMVEGSGTTKAKDSATITPGSGTILELYVKEGDQVTAGQQLYRMDDTAARDAVTEAQKSVDNCQKELQAVYDKINELSIKAPHAGNLREVADLKVGDTVNEGDTIATIVNDTKLKLSLYYSYAYENDIQVGQTAQISIPAIMTPLTGTVEEINKVRFVSQEGAVHFEVVFVLDNPGTLTEGMDASATLTAADGTPIYPYQNGKLSYYETTVLTAKASGPVESVNLLNYADVKQGQLLVKLGEKDTGEEIATKENALQAAQEKLKTANEELGKFNAVAPIDGTVLSCSLVAGEEVSSGQGITIADTSVMTIEIQVDERNVQYIKPGMMVNIDQYGTPYMGIVESVSLTATGENGVATFPAVVKVDNPDGSLMSGMYVSYSFVASQSDNCLTVPVQAVKYVSFANVQLPDTLDADPAAGMPEDGMMEDGMMEDGMMEDGMVEDDMAGSAVAVPESYTGGAHLSPLMSVSVAVPMPDTGMDMGGSAGMEGESTGAIVWVRSEEPPVNAILEPDPSWEQPEGFWAVPVTVGLADTSRVEITRGLSEGQEVFVGYQNPDQMYY</sequence>
<evidence type="ECO:0000256" key="5">
    <source>
        <dbReference type="SAM" id="Phobius"/>
    </source>
</evidence>
<protein>
    <submittedName>
        <fullName evidence="7">HlyD family efflux transporter periplasmic adaptor subunit</fullName>
    </submittedName>
</protein>
<feature type="coiled-coil region" evidence="3">
    <location>
        <begin position="321"/>
        <end position="355"/>
    </location>
</feature>
<comment type="caution">
    <text evidence="7">The sequence shown here is derived from an EMBL/GenBank/DDBJ whole genome shotgun (WGS) entry which is preliminary data.</text>
</comment>
<comment type="subcellular location">
    <subcellularLocation>
        <location evidence="1">Cell envelope</location>
    </subcellularLocation>
</comment>
<reference evidence="7 8" key="1">
    <citation type="submission" date="2024-03" db="EMBL/GenBank/DDBJ databases">
        <title>Human intestinal bacterial collection.</title>
        <authorList>
            <person name="Pauvert C."/>
            <person name="Hitch T.C.A."/>
            <person name="Clavel T."/>
        </authorList>
    </citation>
    <scope>NUCLEOTIDE SEQUENCE [LARGE SCALE GENOMIC DNA]</scope>
    <source>
        <strain evidence="7 8">CLA-AP-H34</strain>
    </source>
</reference>
<accession>A0ABV1EQH6</accession>
<dbReference type="EMBL" id="JBBMFT010000005">
    <property type="protein sequence ID" value="MEQ2456839.1"/>
    <property type="molecule type" value="Genomic_DNA"/>
</dbReference>
<dbReference type="Proteomes" id="UP001440599">
    <property type="component" value="Unassembled WGS sequence"/>
</dbReference>
<proteinExistence type="predicted"/>
<dbReference type="PANTHER" id="PTHR32347">
    <property type="entry name" value="EFFLUX SYSTEM COMPONENT YKNX-RELATED"/>
    <property type="match status" value="1"/>
</dbReference>
<dbReference type="RefSeq" id="WP_349140554.1">
    <property type="nucleotide sequence ID" value="NZ_JBBMFT010000005.1"/>
</dbReference>
<dbReference type="Gene3D" id="2.40.50.100">
    <property type="match status" value="1"/>
</dbReference>
<feature type="region of interest" description="Disordered" evidence="4">
    <location>
        <begin position="1"/>
        <end position="30"/>
    </location>
</feature>
<dbReference type="InterPro" id="IPR050465">
    <property type="entry name" value="UPF0194_transport"/>
</dbReference>
<feature type="domain" description="Multidrug resistance protein MdtA-like barrel-sandwich hybrid" evidence="6">
    <location>
        <begin position="95"/>
        <end position="188"/>
    </location>
</feature>